<keyword evidence="2" id="KW-1185">Reference proteome</keyword>
<reference evidence="1" key="1">
    <citation type="submission" date="2021-08" db="EMBL/GenBank/DDBJ databases">
        <title>The first chromosome-level gecko genome reveals the dynamic sex chromosomes of Neotropical dwarf geckos (Sphaerodactylidae: Sphaerodactylus).</title>
        <authorList>
            <person name="Pinto B.J."/>
            <person name="Keating S.E."/>
            <person name="Gamble T."/>
        </authorList>
    </citation>
    <scope>NUCLEOTIDE SEQUENCE</scope>
    <source>
        <strain evidence="1">TG3544</strain>
    </source>
</reference>
<accession>A0ACB8FPH0</accession>
<comment type="caution">
    <text evidence="1">The sequence shown here is derived from an EMBL/GenBank/DDBJ whole genome shotgun (WGS) entry which is preliminary data.</text>
</comment>
<gene>
    <name evidence="1" type="ORF">K3G42_021187</name>
</gene>
<name>A0ACB8FPH0_9SAUR</name>
<organism evidence="1 2">
    <name type="scientific">Sphaerodactylus townsendi</name>
    <dbReference type="NCBI Taxonomy" id="933632"/>
    <lineage>
        <taxon>Eukaryota</taxon>
        <taxon>Metazoa</taxon>
        <taxon>Chordata</taxon>
        <taxon>Craniata</taxon>
        <taxon>Vertebrata</taxon>
        <taxon>Euteleostomi</taxon>
        <taxon>Lepidosauria</taxon>
        <taxon>Squamata</taxon>
        <taxon>Bifurcata</taxon>
        <taxon>Gekkota</taxon>
        <taxon>Sphaerodactylidae</taxon>
        <taxon>Sphaerodactylus</taxon>
    </lineage>
</organism>
<dbReference type="EMBL" id="CM037619">
    <property type="protein sequence ID" value="KAH8007383.1"/>
    <property type="molecule type" value="Genomic_DNA"/>
</dbReference>
<evidence type="ECO:0000313" key="2">
    <source>
        <dbReference type="Proteomes" id="UP000827872"/>
    </source>
</evidence>
<dbReference type="Proteomes" id="UP000827872">
    <property type="component" value="Linkage Group LG06"/>
</dbReference>
<evidence type="ECO:0000313" key="1">
    <source>
        <dbReference type="EMBL" id="KAH8007383.1"/>
    </source>
</evidence>
<proteinExistence type="predicted"/>
<protein>
    <submittedName>
        <fullName evidence="1">Uncharacterized protein</fullName>
    </submittedName>
</protein>
<sequence>MQRAERQELKVRLESILRALDAGEESAVEEKFAPALKKQLAREPEILEDADRNRECFIAGQQGETYSQPSAQSRLPSPPEEEEAERRKPAWWLGEGTSRGNRWTSSTYTTPPRPAGPLREYLLPTWFSHDSRSTAPVLTLEEANLKQAADQTPSADSQRSWRQRRRLMVLMEQEIRK</sequence>